<evidence type="ECO:0000313" key="1">
    <source>
        <dbReference type="EMBL" id="KAL2285924.1"/>
    </source>
</evidence>
<comment type="caution">
    <text evidence="1">The sequence shown here is derived from an EMBL/GenBank/DDBJ whole genome shotgun (WGS) entry which is preliminary data.</text>
</comment>
<dbReference type="Proteomes" id="UP001600888">
    <property type="component" value="Unassembled WGS sequence"/>
</dbReference>
<sequence length="153" mass="17823">MHVMTISLPGRYPWTNFELELDDQGLGTTLTEYILYLTHRFHVLARGIRRTQPAADRAFAKVVASGILNNEPGTPPPWQENRDAVVRTYLEETKEWREANLEVIMVWYRERWIGGRIVKLTKYAMVEGWRRKRESGKSYNSVSDSDNDLPVKV</sequence>
<protein>
    <submittedName>
        <fullName evidence="1">Uncharacterized protein</fullName>
    </submittedName>
</protein>
<organism evidence="1 2">
    <name type="scientific">Diaporthe vaccinii</name>
    <dbReference type="NCBI Taxonomy" id="105482"/>
    <lineage>
        <taxon>Eukaryota</taxon>
        <taxon>Fungi</taxon>
        <taxon>Dikarya</taxon>
        <taxon>Ascomycota</taxon>
        <taxon>Pezizomycotina</taxon>
        <taxon>Sordariomycetes</taxon>
        <taxon>Sordariomycetidae</taxon>
        <taxon>Diaporthales</taxon>
        <taxon>Diaporthaceae</taxon>
        <taxon>Diaporthe</taxon>
        <taxon>Diaporthe eres species complex</taxon>
    </lineage>
</organism>
<proteinExistence type="predicted"/>
<reference evidence="1 2" key="1">
    <citation type="submission" date="2024-03" db="EMBL/GenBank/DDBJ databases">
        <title>A high-quality draft genome sequence of Diaporthe vaccinii, a causative agent of upright dieback and viscid rot disease in cranberry plants.</title>
        <authorList>
            <person name="Sarrasin M."/>
            <person name="Lang B.F."/>
            <person name="Burger G."/>
        </authorList>
    </citation>
    <scope>NUCLEOTIDE SEQUENCE [LARGE SCALE GENOMIC DNA]</scope>
    <source>
        <strain evidence="1 2">IS7</strain>
    </source>
</reference>
<gene>
    <name evidence="1" type="ORF">FJTKL_07416</name>
</gene>
<dbReference type="EMBL" id="JBAWTH010000027">
    <property type="protein sequence ID" value="KAL2285924.1"/>
    <property type="molecule type" value="Genomic_DNA"/>
</dbReference>
<accession>A0ABR4EU17</accession>
<keyword evidence="2" id="KW-1185">Reference proteome</keyword>
<name>A0ABR4EU17_9PEZI</name>
<evidence type="ECO:0000313" key="2">
    <source>
        <dbReference type="Proteomes" id="UP001600888"/>
    </source>
</evidence>